<feature type="domain" description="Impact N-terminal" evidence="2">
    <location>
        <begin position="18"/>
        <end position="125"/>
    </location>
</feature>
<dbReference type="PROSITE" id="PS00910">
    <property type="entry name" value="UPF0029"/>
    <property type="match status" value="1"/>
</dbReference>
<proteinExistence type="inferred from homology"/>
<dbReference type="SUPFAM" id="SSF54980">
    <property type="entry name" value="EF-G C-terminal domain-like"/>
    <property type="match status" value="1"/>
</dbReference>
<dbReference type="InterPro" id="IPR015796">
    <property type="entry name" value="Impact_YigZ-like"/>
</dbReference>
<sequence>MSNYLIPEKSTQFEQLIKKSRFIAFVGHAPDPESAYLYIESIRSNYPDARHVCWAFLAGEPNNTTNVSCSDDGEPAGTAGKPMLNVLQHSDVGEIVAVVVRYFGGIKLGTGGLARAYSGSVTEALKMMPTCMQIDYVTINLNLAYALEDSVRHLLSQFSVEMIDASYAETLRVDCQCPKNQWPVLRQRLADVGRGRIVVNEPE</sequence>
<dbReference type="AlphaFoldDB" id="A0A6S6SDX0"/>
<dbReference type="InterPro" id="IPR020568">
    <property type="entry name" value="Ribosomal_Su5_D2-typ_SF"/>
</dbReference>
<dbReference type="Pfam" id="PF01205">
    <property type="entry name" value="Impact_N"/>
    <property type="match status" value="1"/>
</dbReference>
<comment type="similarity">
    <text evidence="1">Belongs to the IMPACT family.</text>
</comment>
<gene>
    <name evidence="4" type="ORF">HELGO_WM28356</name>
</gene>
<dbReference type="NCBIfam" id="TIGR00257">
    <property type="entry name" value="IMPACT_YIGZ"/>
    <property type="match status" value="1"/>
</dbReference>
<dbReference type="GO" id="GO:0005737">
    <property type="term" value="C:cytoplasm"/>
    <property type="evidence" value="ECO:0007669"/>
    <property type="project" value="TreeGrafter"/>
</dbReference>
<dbReference type="InterPro" id="IPR035647">
    <property type="entry name" value="EFG_III/V"/>
</dbReference>
<dbReference type="InterPro" id="IPR036956">
    <property type="entry name" value="Impact_N_sf"/>
</dbReference>
<evidence type="ECO:0000313" key="4">
    <source>
        <dbReference type="EMBL" id="CAA6801018.1"/>
    </source>
</evidence>
<feature type="domain" description="UPF0029" evidence="3">
    <location>
        <begin position="141"/>
        <end position="196"/>
    </location>
</feature>
<dbReference type="Gene3D" id="3.30.230.30">
    <property type="entry name" value="Impact, N-terminal domain"/>
    <property type="match status" value="1"/>
</dbReference>
<dbReference type="PANTHER" id="PTHR16301">
    <property type="entry name" value="IMPACT-RELATED"/>
    <property type="match status" value="1"/>
</dbReference>
<dbReference type="GO" id="GO:0006446">
    <property type="term" value="P:regulation of translational initiation"/>
    <property type="evidence" value="ECO:0007669"/>
    <property type="project" value="TreeGrafter"/>
</dbReference>
<dbReference type="GO" id="GO:0043168">
    <property type="term" value="F:anion binding"/>
    <property type="evidence" value="ECO:0007669"/>
    <property type="project" value="UniProtKB-ARBA"/>
</dbReference>
<accession>A0A6S6SDX0</accession>
<evidence type="ECO:0000259" key="3">
    <source>
        <dbReference type="Pfam" id="PF09186"/>
    </source>
</evidence>
<dbReference type="InterPro" id="IPR001498">
    <property type="entry name" value="Impact_N"/>
</dbReference>
<dbReference type="InterPro" id="IPR020569">
    <property type="entry name" value="UPF0029_Impact_CS"/>
</dbReference>
<dbReference type="Gene3D" id="3.30.70.240">
    <property type="match status" value="1"/>
</dbReference>
<dbReference type="PANTHER" id="PTHR16301:SF20">
    <property type="entry name" value="IMPACT FAMILY MEMBER YIGZ"/>
    <property type="match status" value="1"/>
</dbReference>
<organism evidence="4">
    <name type="scientific">uncultured Thiotrichaceae bacterium</name>
    <dbReference type="NCBI Taxonomy" id="298394"/>
    <lineage>
        <taxon>Bacteria</taxon>
        <taxon>Pseudomonadati</taxon>
        <taxon>Pseudomonadota</taxon>
        <taxon>Gammaproteobacteria</taxon>
        <taxon>Thiotrichales</taxon>
        <taxon>Thiotrichaceae</taxon>
        <taxon>environmental samples</taxon>
    </lineage>
</organism>
<reference evidence="4" key="1">
    <citation type="submission" date="2020-01" db="EMBL/GenBank/DDBJ databases">
        <authorList>
            <person name="Meier V. D."/>
            <person name="Meier V D."/>
        </authorList>
    </citation>
    <scope>NUCLEOTIDE SEQUENCE</scope>
    <source>
        <strain evidence="4">HLG_WM_MAG_09</strain>
    </source>
</reference>
<dbReference type="InterPro" id="IPR023582">
    <property type="entry name" value="Impact"/>
</dbReference>
<evidence type="ECO:0000256" key="1">
    <source>
        <dbReference type="ARBA" id="ARBA00007665"/>
    </source>
</evidence>
<name>A0A6S6SDX0_9GAMM</name>
<dbReference type="GO" id="GO:0017111">
    <property type="term" value="F:ribonucleoside triphosphate phosphatase activity"/>
    <property type="evidence" value="ECO:0007669"/>
    <property type="project" value="UniProtKB-ARBA"/>
</dbReference>
<protein>
    <submittedName>
        <fullName evidence="4">FIG000605: protein co-occurring with transport systems (COG1739)</fullName>
    </submittedName>
</protein>
<evidence type="ECO:0000259" key="2">
    <source>
        <dbReference type="Pfam" id="PF01205"/>
    </source>
</evidence>
<dbReference type="EMBL" id="CACVAT010000024">
    <property type="protein sequence ID" value="CAA6801018.1"/>
    <property type="molecule type" value="Genomic_DNA"/>
</dbReference>
<dbReference type="Pfam" id="PF09186">
    <property type="entry name" value="DUF1949"/>
    <property type="match status" value="1"/>
</dbReference>
<dbReference type="GO" id="GO:0032561">
    <property type="term" value="F:guanyl ribonucleotide binding"/>
    <property type="evidence" value="ECO:0007669"/>
    <property type="project" value="UniProtKB-ARBA"/>
</dbReference>
<dbReference type="InterPro" id="IPR015269">
    <property type="entry name" value="UPF0029_Impact_C"/>
</dbReference>
<dbReference type="SUPFAM" id="SSF54211">
    <property type="entry name" value="Ribosomal protein S5 domain 2-like"/>
    <property type="match status" value="1"/>
</dbReference>